<sequence>MNVVCATALSRGLQTPLAIAVVTSYRPGLYKVCSFQTQRPHRSPVVGGMTLGGDVVRWSGKRMNSK</sequence>
<comment type="caution">
    <text evidence="1">The sequence shown here is derived from an EMBL/GenBank/DDBJ whole genome shotgun (WGS) entry which is preliminary data.</text>
</comment>
<dbReference type="AlphaFoldDB" id="A0AAV7LCH8"/>
<accession>A0AAV7LCH8</accession>
<reference evidence="1" key="1">
    <citation type="journal article" date="2022" name="bioRxiv">
        <title>Sequencing and chromosome-scale assembly of the giantPleurodeles waltlgenome.</title>
        <authorList>
            <person name="Brown T."/>
            <person name="Elewa A."/>
            <person name="Iarovenko S."/>
            <person name="Subramanian E."/>
            <person name="Araus A.J."/>
            <person name="Petzold A."/>
            <person name="Susuki M."/>
            <person name="Suzuki K.-i.T."/>
            <person name="Hayashi T."/>
            <person name="Toyoda A."/>
            <person name="Oliveira C."/>
            <person name="Osipova E."/>
            <person name="Leigh N.D."/>
            <person name="Simon A."/>
            <person name="Yun M.H."/>
        </authorList>
    </citation>
    <scope>NUCLEOTIDE SEQUENCE</scope>
    <source>
        <strain evidence="1">20211129_DDA</strain>
        <tissue evidence="1">Liver</tissue>
    </source>
</reference>
<evidence type="ECO:0000313" key="1">
    <source>
        <dbReference type="EMBL" id="KAJ1088793.1"/>
    </source>
</evidence>
<protein>
    <submittedName>
        <fullName evidence="1">Uncharacterized protein</fullName>
    </submittedName>
</protein>
<dbReference type="EMBL" id="JANPWB010000015">
    <property type="protein sequence ID" value="KAJ1088793.1"/>
    <property type="molecule type" value="Genomic_DNA"/>
</dbReference>
<evidence type="ECO:0000313" key="2">
    <source>
        <dbReference type="Proteomes" id="UP001066276"/>
    </source>
</evidence>
<dbReference type="Proteomes" id="UP001066276">
    <property type="component" value="Chromosome 11"/>
</dbReference>
<keyword evidence="2" id="KW-1185">Reference proteome</keyword>
<name>A0AAV7LCH8_PLEWA</name>
<organism evidence="1 2">
    <name type="scientific">Pleurodeles waltl</name>
    <name type="common">Iberian ribbed newt</name>
    <dbReference type="NCBI Taxonomy" id="8319"/>
    <lineage>
        <taxon>Eukaryota</taxon>
        <taxon>Metazoa</taxon>
        <taxon>Chordata</taxon>
        <taxon>Craniata</taxon>
        <taxon>Vertebrata</taxon>
        <taxon>Euteleostomi</taxon>
        <taxon>Amphibia</taxon>
        <taxon>Batrachia</taxon>
        <taxon>Caudata</taxon>
        <taxon>Salamandroidea</taxon>
        <taxon>Salamandridae</taxon>
        <taxon>Pleurodelinae</taxon>
        <taxon>Pleurodeles</taxon>
    </lineage>
</organism>
<proteinExistence type="predicted"/>
<gene>
    <name evidence="1" type="ORF">NDU88_001948</name>
</gene>